<evidence type="ECO:0000256" key="2">
    <source>
        <dbReference type="ARBA" id="ARBA00022614"/>
    </source>
</evidence>
<keyword evidence="3" id="KW-0812">Transmembrane</keyword>
<dbReference type="Gene3D" id="3.80.10.10">
    <property type="entry name" value="Ribonuclease Inhibitor"/>
    <property type="match status" value="1"/>
</dbReference>
<dbReference type="Proteomes" id="UP000749559">
    <property type="component" value="Unassembled WGS sequence"/>
</dbReference>
<name>A0A8S4PHR7_OWEFU</name>
<keyword evidence="5" id="KW-0677">Repeat</keyword>
<dbReference type="AlphaFoldDB" id="A0A8S4PHR7"/>
<evidence type="ECO:0000256" key="6">
    <source>
        <dbReference type="ARBA" id="ARBA00022989"/>
    </source>
</evidence>
<dbReference type="GO" id="GO:0051965">
    <property type="term" value="P:positive regulation of synapse assembly"/>
    <property type="evidence" value="ECO:0007669"/>
    <property type="project" value="TreeGrafter"/>
</dbReference>
<comment type="caution">
    <text evidence="8">The sequence shown here is derived from an EMBL/GenBank/DDBJ whole genome shotgun (WGS) entry which is preliminary data.</text>
</comment>
<dbReference type="OrthoDB" id="1055097at2759"/>
<dbReference type="PANTHER" id="PTHR45773">
    <property type="entry name" value="SLIT AND NTRK-LIKE PROTEIN 4-RELATED"/>
    <property type="match status" value="1"/>
</dbReference>
<keyword evidence="7" id="KW-0472">Membrane</keyword>
<sequence>MSYNDVLEIESEAFSNIPSLGSLVLMYNDFEIFPTDMFKNLTSLKILDISYNDILKIEPGAFSGMPSLERLKLQYNDFTIMKCGMFSGFSTLSYFDFNYNHILKIESGLCPGSETFGKLSWRYNNFIVDRTPLSFALYYTLINSPAPTTPPSFNDTTPDDGLAVIEFGEIIQDAVSIGRDLHRYEVALEEGLASSDDLKKLLEISRANVEYVQKKVDYKPNSWNNNTDSIKKFKEDFLNQIRNILIYSAGASSKAKLQAAMSIFRAKRLDLNRFIQRYSPTTTTLSVISEERKCPVCLKKPPRDINCVVCKAENAFKVLVPSKRKLMVLLDIRPESGPKRIDKRIDYSLDQGCDCNVISSAGPSDKLLILTSSKMPKESLTNIFLDDQVTLIRIDPKANWPWAIVKAIKKKKCRG</sequence>
<dbReference type="SMART" id="SM00369">
    <property type="entry name" value="LRR_TYP"/>
    <property type="match status" value="3"/>
</dbReference>
<comment type="subcellular location">
    <subcellularLocation>
        <location evidence="1">Membrane</location>
        <topology evidence="1">Single-pass type I membrane protein</topology>
    </subcellularLocation>
</comment>
<organism evidence="8 9">
    <name type="scientific">Owenia fusiformis</name>
    <name type="common">Polychaete worm</name>
    <dbReference type="NCBI Taxonomy" id="6347"/>
    <lineage>
        <taxon>Eukaryota</taxon>
        <taxon>Metazoa</taxon>
        <taxon>Spiralia</taxon>
        <taxon>Lophotrochozoa</taxon>
        <taxon>Annelida</taxon>
        <taxon>Polychaeta</taxon>
        <taxon>Sedentaria</taxon>
        <taxon>Canalipalpata</taxon>
        <taxon>Sabellida</taxon>
        <taxon>Oweniida</taxon>
        <taxon>Oweniidae</taxon>
        <taxon>Owenia</taxon>
    </lineage>
</organism>
<evidence type="ECO:0000256" key="7">
    <source>
        <dbReference type="ARBA" id="ARBA00023136"/>
    </source>
</evidence>
<accession>A0A8S4PHR7</accession>
<dbReference type="Pfam" id="PF13855">
    <property type="entry name" value="LRR_8"/>
    <property type="match status" value="1"/>
</dbReference>
<keyword evidence="2" id="KW-0433">Leucine-rich repeat</keyword>
<evidence type="ECO:0000313" key="9">
    <source>
        <dbReference type="Proteomes" id="UP000749559"/>
    </source>
</evidence>
<reference evidence="8" key="1">
    <citation type="submission" date="2022-03" db="EMBL/GenBank/DDBJ databases">
        <authorList>
            <person name="Martin C."/>
        </authorList>
    </citation>
    <scope>NUCLEOTIDE SEQUENCE</scope>
</reference>
<keyword evidence="9" id="KW-1185">Reference proteome</keyword>
<keyword evidence="4" id="KW-0732">Signal</keyword>
<dbReference type="InterPro" id="IPR001611">
    <property type="entry name" value="Leu-rich_rpt"/>
</dbReference>
<gene>
    <name evidence="8" type="ORF">OFUS_LOCUS18144</name>
</gene>
<evidence type="ECO:0000256" key="4">
    <source>
        <dbReference type="ARBA" id="ARBA00022729"/>
    </source>
</evidence>
<dbReference type="EMBL" id="CAIIXF020000008">
    <property type="protein sequence ID" value="CAH1793274.1"/>
    <property type="molecule type" value="Genomic_DNA"/>
</dbReference>
<dbReference type="InterPro" id="IPR032675">
    <property type="entry name" value="LRR_dom_sf"/>
</dbReference>
<evidence type="ECO:0000256" key="5">
    <source>
        <dbReference type="ARBA" id="ARBA00022737"/>
    </source>
</evidence>
<protein>
    <submittedName>
        <fullName evidence="8">Uncharacterized protein</fullName>
    </submittedName>
</protein>
<proteinExistence type="predicted"/>
<dbReference type="SUPFAM" id="SSF52058">
    <property type="entry name" value="L domain-like"/>
    <property type="match status" value="1"/>
</dbReference>
<dbReference type="GO" id="GO:0016020">
    <property type="term" value="C:membrane"/>
    <property type="evidence" value="ECO:0007669"/>
    <property type="project" value="UniProtKB-SubCell"/>
</dbReference>
<dbReference type="PANTHER" id="PTHR45773:SF5">
    <property type="entry name" value="SLIT AND NTRK-LIKE PROTEIN 5"/>
    <property type="match status" value="1"/>
</dbReference>
<keyword evidence="6" id="KW-1133">Transmembrane helix</keyword>
<dbReference type="PROSITE" id="PS51450">
    <property type="entry name" value="LRR"/>
    <property type="match status" value="1"/>
</dbReference>
<evidence type="ECO:0000256" key="1">
    <source>
        <dbReference type="ARBA" id="ARBA00004479"/>
    </source>
</evidence>
<dbReference type="InterPro" id="IPR003591">
    <property type="entry name" value="Leu-rich_rpt_typical-subtyp"/>
</dbReference>
<evidence type="ECO:0000313" key="8">
    <source>
        <dbReference type="EMBL" id="CAH1793274.1"/>
    </source>
</evidence>
<evidence type="ECO:0000256" key="3">
    <source>
        <dbReference type="ARBA" id="ARBA00022692"/>
    </source>
</evidence>
<dbReference type="GO" id="GO:0007409">
    <property type="term" value="P:axonogenesis"/>
    <property type="evidence" value="ECO:0007669"/>
    <property type="project" value="TreeGrafter"/>
</dbReference>